<evidence type="ECO:0000313" key="1">
    <source>
        <dbReference type="EMBL" id="EFC05774.1"/>
    </source>
</evidence>
<organism evidence="1 2">
    <name type="scientific">Bulleidia extructa W1219</name>
    <dbReference type="NCBI Taxonomy" id="679192"/>
    <lineage>
        <taxon>Bacteria</taxon>
        <taxon>Bacillati</taxon>
        <taxon>Bacillota</taxon>
        <taxon>Erysipelotrichia</taxon>
        <taxon>Erysipelotrichales</taxon>
        <taxon>Erysipelotrichaceae</taxon>
        <taxon>Bulleidia</taxon>
    </lineage>
</organism>
<accession>D2MP05</accession>
<sequence>MDENKKLEDQVNEVFSQISTGIKKGAEAVSGYVNQQAEILKLKGDINQAKRDLTMAYEQFGRGMYEELMLKKAFENKPFVLDQIQTKEKLVELLEEKLSIKERKGE</sequence>
<dbReference type="Proteomes" id="UP000005017">
    <property type="component" value="Unassembled WGS sequence"/>
</dbReference>
<comment type="caution">
    <text evidence="1">The sequence shown here is derived from an EMBL/GenBank/DDBJ whole genome shotgun (WGS) entry which is preliminary data.</text>
</comment>
<name>D2MP05_9FIRM</name>
<protein>
    <submittedName>
        <fullName evidence="1">Uncharacterized protein</fullName>
    </submittedName>
</protein>
<reference evidence="2" key="1">
    <citation type="submission" date="2009-12" db="EMBL/GenBank/DDBJ databases">
        <title>Sequence of Clostridiales genomosp. BVAB3 str. UPII9-5.</title>
        <authorList>
            <person name="Madupu R."/>
            <person name="Durkin A.S."/>
            <person name="Torralba M."/>
            <person name="Methe B."/>
            <person name="Sutton G.G."/>
            <person name="Strausberg R.L."/>
            <person name="Nelson K.E."/>
        </authorList>
    </citation>
    <scope>NUCLEOTIDE SEQUENCE [LARGE SCALE GENOMIC DNA]</scope>
    <source>
        <strain evidence="2">W1219</strain>
    </source>
</reference>
<dbReference type="eggNOG" id="ENOG5033MI6">
    <property type="taxonomic scope" value="Bacteria"/>
</dbReference>
<evidence type="ECO:0000313" key="2">
    <source>
        <dbReference type="Proteomes" id="UP000005017"/>
    </source>
</evidence>
<dbReference type="AlphaFoldDB" id="D2MP05"/>
<dbReference type="RefSeq" id="WP_006627106.1">
    <property type="nucleotide sequence ID" value="NZ_ADFR01000007.1"/>
</dbReference>
<proteinExistence type="predicted"/>
<dbReference type="STRING" id="679192.HMPREF9013_0698"/>
<dbReference type="EMBL" id="ADFR01000007">
    <property type="protein sequence ID" value="EFC05774.1"/>
    <property type="molecule type" value="Genomic_DNA"/>
</dbReference>
<gene>
    <name evidence="1" type="ORF">HMPREF9013_0698</name>
</gene>
<keyword evidence="2" id="KW-1185">Reference proteome</keyword>